<evidence type="ECO:0000313" key="2">
    <source>
        <dbReference type="Proteomes" id="UP000241936"/>
    </source>
</evidence>
<sequence>MRICFFDGADRIELGTRSNLADGQSALREASPATRIDVREPWQAERFIRRHFAGSGEVARLRALLSAQGILVHLLDDDEIRRQVAGKLSSGELCAYVSPHQRPMPVRLPASGAVEAVVAPVSAAAHKRAQVKASSESVNPLEPVALTFVEIELLDMQGQPVSGEPYVIVLPNGTQRSGVLDELGRARAEGVDPGNCQVTFPKLDQRAVERCRGS</sequence>
<dbReference type="RefSeq" id="WP_107322851.1">
    <property type="nucleotide sequence ID" value="NZ_CP024081.1"/>
</dbReference>
<proteinExistence type="predicted"/>
<keyword evidence="2" id="KW-1185">Reference proteome</keyword>
<dbReference type="Proteomes" id="UP000241936">
    <property type="component" value="Chromosome"/>
</dbReference>
<gene>
    <name evidence="1" type="ORF">CRX69_21445</name>
</gene>
<accession>A0ABM6UJ78</accession>
<reference evidence="1 2" key="1">
    <citation type="journal article" date="2018" name="Front. Microbiol.">
        <title>Pseudomonas rhizophila S211, a New Plant Growth-Promoting Rhizobacterium with Potential in Pesticide-Bioremediation.</title>
        <authorList>
            <person name="Hassen W."/>
            <person name="Neifar M."/>
            <person name="Cherif H."/>
            <person name="Najjari A."/>
            <person name="Chouchane H."/>
            <person name="Driouich R.C."/>
            <person name="Salah A."/>
            <person name="Naili F."/>
            <person name="Mosbah A."/>
            <person name="Souissi Y."/>
            <person name="Raddadi N."/>
            <person name="Ouzari H.I."/>
            <person name="Fava F."/>
            <person name="Cherif A."/>
        </authorList>
    </citation>
    <scope>NUCLEOTIDE SEQUENCE [LARGE SCALE GENOMIC DNA]</scope>
    <source>
        <strain evidence="1 2">S211</strain>
    </source>
</reference>
<organism evidence="1 2">
    <name type="scientific">Pseudomonas rhizophila</name>
    <dbReference type="NCBI Taxonomy" id="2045200"/>
    <lineage>
        <taxon>Bacteria</taxon>
        <taxon>Pseudomonadati</taxon>
        <taxon>Pseudomonadota</taxon>
        <taxon>Gammaproteobacteria</taxon>
        <taxon>Pseudomonadales</taxon>
        <taxon>Pseudomonadaceae</taxon>
        <taxon>Pseudomonas</taxon>
    </lineage>
</organism>
<evidence type="ECO:0000313" key="1">
    <source>
        <dbReference type="EMBL" id="AVU77614.1"/>
    </source>
</evidence>
<protein>
    <submittedName>
        <fullName evidence="1">Uncharacterized protein</fullName>
    </submittedName>
</protein>
<name>A0ABM6UJ78_9PSED</name>
<dbReference type="EMBL" id="CP024081">
    <property type="protein sequence ID" value="AVU77614.1"/>
    <property type="molecule type" value="Genomic_DNA"/>
</dbReference>